<protein>
    <submittedName>
        <fullName evidence="2">Aminoglycoside phosphotransferase</fullName>
    </submittedName>
</protein>
<feature type="domain" description="Aminoglycoside phosphotransferase" evidence="1">
    <location>
        <begin position="37"/>
        <end position="263"/>
    </location>
</feature>
<accession>A0A1C2DHY7</accession>
<dbReference type="PANTHER" id="PTHR21310">
    <property type="entry name" value="AMINOGLYCOSIDE PHOSPHOTRANSFERASE-RELATED-RELATED"/>
    <property type="match status" value="1"/>
</dbReference>
<dbReference type="PANTHER" id="PTHR21310:SF42">
    <property type="entry name" value="BIFUNCTIONAL AAC_APH"/>
    <property type="match status" value="1"/>
</dbReference>
<dbReference type="SUPFAM" id="SSF56112">
    <property type="entry name" value="Protein kinase-like (PK-like)"/>
    <property type="match status" value="1"/>
</dbReference>
<dbReference type="Pfam" id="PF01636">
    <property type="entry name" value="APH"/>
    <property type="match status" value="1"/>
</dbReference>
<dbReference type="AlphaFoldDB" id="A0A1C2DHY7"/>
<keyword evidence="3" id="KW-1185">Reference proteome</keyword>
<evidence type="ECO:0000313" key="2">
    <source>
        <dbReference type="EMBL" id="OCX14265.1"/>
    </source>
</evidence>
<comment type="caution">
    <text evidence="2">The sequence shown here is derived from an EMBL/GenBank/DDBJ whole genome shotgun (WGS) entry which is preliminary data.</text>
</comment>
<dbReference type="Gene3D" id="3.30.200.20">
    <property type="entry name" value="Phosphorylase Kinase, domain 1"/>
    <property type="match status" value="1"/>
</dbReference>
<dbReference type="InterPro" id="IPR051678">
    <property type="entry name" value="AGP_Transferase"/>
</dbReference>
<organism evidence="2 3">
    <name type="scientific">Mesorhizobium hungaricum</name>
    <dbReference type="NCBI Taxonomy" id="1566387"/>
    <lineage>
        <taxon>Bacteria</taxon>
        <taxon>Pseudomonadati</taxon>
        <taxon>Pseudomonadota</taxon>
        <taxon>Alphaproteobacteria</taxon>
        <taxon>Hyphomicrobiales</taxon>
        <taxon>Phyllobacteriaceae</taxon>
        <taxon>Mesorhizobium</taxon>
    </lineage>
</organism>
<dbReference type="Proteomes" id="UP000094412">
    <property type="component" value="Unassembled WGS sequence"/>
</dbReference>
<dbReference type="GO" id="GO:0016740">
    <property type="term" value="F:transferase activity"/>
    <property type="evidence" value="ECO:0007669"/>
    <property type="project" value="UniProtKB-KW"/>
</dbReference>
<sequence>MSNKAEITVEIDTALVRRLIDTQFPQWAHLPIRKVEPGGWDNRTFLLGEAMSARLPSAAGYAAQVTNEQHWLPRLAPQLPLPIPVPLAEGRPGEGYPWHWSIYGWLEGETATDGRIGDPAEFAVDLAGFLGALHRADATGGPPAGPQNFFRGGALAVYDDQTREAIRLLDGRIDTKTARAVWDEALSTQWQHPPVWVHGDIAWGNLLVKDGKLAAVIDFGSSTVGDPACDLAIAWSQFDRDSRRAFRTALPLDAGTWARGRAWALWKAMITVSGQIARSAEEIAISARIIETVLDDYRREAC</sequence>
<name>A0A1C2DHY7_9HYPH</name>
<gene>
    <name evidence="2" type="ORF">QV13_17330</name>
</gene>
<dbReference type="CDD" id="cd05155">
    <property type="entry name" value="APH_ChoK_like_1"/>
    <property type="match status" value="1"/>
</dbReference>
<dbReference type="OrthoDB" id="3806873at2"/>
<dbReference type="Gene3D" id="3.90.1200.10">
    <property type="match status" value="1"/>
</dbReference>
<dbReference type="InterPro" id="IPR011009">
    <property type="entry name" value="Kinase-like_dom_sf"/>
</dbReference>
<evidence type="ECO:0000259" key="1">
    <source>
        <dbReference type="Pfam" id="PF01636"/>
    </source>
</evidence>
<dbReference type="InterPro" id="IPR002575">
    <property type="entry name" value="Aminoglycoside_PTrfase"/>
</dbReference>
<proteinExistence type="predicted"/>
<dbReference type="RefSeq" id="WP_024924885.1">
    <property type="nucleotide sequence ID" value="NZ_MDEO01000035.1"/>
</dbReference>
<keyword evidence="2" id="KW-0808">Transferase</keyword>
<dbReference type="EMBL" id="MDEO01000035">
    <property type="protein sequence ID" value="OCX14265.1"/>
    <property type="molecule type" value="Genomic_DNA"/>
</dbReference>
<reference evidence="2 3" key="1">
    <citation type="submission" date="2016-08" db="EMBL/GenBank/DDBJ databases">
        <title>Whole genome sequence of Mesorhizobium sp. strain UASWS1009 isolated from industrial sewage.</title>
        <authorList>
            <person name="Crovadore J."/>
            <person name="Calmin G."/>
            <person name="Chablais R."/>
            <person name="Cochard B."/>
            <person name="Lefort F."/>
        </authorList>
    </citation>
    <scope>NUCLEOTIDE SEQUENCE [LARGE SCALE GENOMIC DNA]</scope>
    <source>
        <strain evidence="2 3">UASWS1009</strain>
    </source>
</reference>
<dbReference type="STRING" id="1566387.QV13_17330"/>
<evidence type="ECO:0000313" key="3">
    <source>
        <dbReference type="Proteomes" id="UP000094412"/>
    </source>
</evidence>